<proteinExistence type="inferred from homology"/>
<keyword evidence="4 6" id="KW-1133">Transmembrane helix</keyword>
<evidence type="ECO:0000256" key="2">
    <source>
        <dbReference type="ARBA" id="ARBA00007362"/>
    </source>
</evidence>
<dbReference type="InterPro" id="IPR050638">
    <property type="entry name" value="AA-Vitamin_Transporters"/>
</dbReference>
<dbReference type="RefSeq" id="WP_106139471.1">
    <property type="nucleotide sequence ID" value="NZ_PVTE01000018.1"/>
</dbReference>
<evidence type="ECO:0000313" key="8">
    <source>
        <dbReference type="EMBL" id="PRY34181.1"/>
    </source>
</evidence>
<dbReference type="EMBL" id="PVTE01000018">
    <property type="protein sequence ID" value="PRY34181.1"/>
    <property type="molecule type" value="Genomic_DNA"/>
</dbReference>
<feature type="transmembrane region" description="Helical" evidence="6">
    <location>
        <begin position="32"/>
        <end position="52"/>
    </location>
</feature>
<accession>A0A2T0SL90</accession>
<gene>
    <name evidence="8" type="ORF">CLV58_11852</name>
</gene>
<keyword evidence="9" id="KW-1185">Reference proteome</keyword>
<dbReference type="OrthoDB" id="9806718at2"/>
<dbReference type="InterPro" id="IPR000620">
    <property type="entry name" value="EamA_dom"/>
</dbReference>
<dbReference type="PANTHER" id="PTHR32322">
    <property type="entry name" value="INNER MEMBRANE TRANSPORTER"/>
    <property type="match status" value="1"/>
</dbReference>
<dbReference type="InterPro" id="IPR037185">
    <property type="entry name" value="EmrE-like"/>
</dbReference>
<feature type="domain" description="EamA" evidence="7">
    <location>
        <begin position="1"/>
        <end position="136"/>
    </location>
</feature>
<feature type="transmembrane region" description="Helical" evidence="6">
    <location>
        <begin position="64"/>
        <end position="83"/>
    </location>
</feature>
<comment type="similarity">
    <text evidence="2">Belongs to the EamA transporter family.</text>
</comment>
<name>A0A2T0SL90_9BACT</name>
<dbReference type="Gene3D" id="1.10.3730.20">
    <property type="match status" value="1"/>
</dbReference>
<keyword evidence="3 6" id="KW-0812">Transmembrane</keyword>
<dbReference type="GO" id="GO:0016020">
    <property type="term" value="C:membrane"/>
    <property type="evidence" value="ECO:0007669"/>
    <property type="project" value="UniProtKB-SubCell"/>
</dbReference>
<evidence type="ECO:0000259" key="7">
    <source>
        <dbReference type="Pfam" id="PF00892"/>
    </source>
</evidence>
<dbReference type="SUPFAM" id="SSF103481">
    <property type="entry name" value="Multidrug resistance efflux transporter EmrE"/>
    <property type="match status" value="1"/>
</dbReference>
<evidence type="ECO:0000256" key="3">
    <source>
        <dbReference type="ARBA" id="ARBA00022692"/>
    </source>
</evidence>
<comment type="subcellular location">
    <subcellularLocation>
        <location evidence="1">Membrane</location>
        <topology evidence="1">Multi-pass membrane protein</topology>
    </subcellularLocation>
</comment>
<keyword evidence="5 6" id="KW-0472">Membrane</keyword>
<reference evidence="8 9" key="1">
    <citation type="submission" date="2018-03" db="EMBL/GenBank/DDBJ databases">
        <title>Genomic Encyclopedia of Archaeal and Bacterial Type Strains, Phase II (KMG-II): from individual species to whole genera.</title>
        <authorList>
            <person name="Goeker M."/>
        </authorList>
    </citation>
    <scope>NUCLEOTIDE SEQUENCE [LARGE SCALE GENOMIC DNA]</scope>
    <source>
        <strain evidence="8 9">DSM 28354</strain>
    </source>
</reference>
<evidence type="ECO:0000313" key="9">
    <source>
        <dbReference type="Proteomes" id="UP000238375"/>
    </source>
</evidence>
<evidence type="ECO:0000256" key="6">
    <source>
        <dbReference type="SAM" id="Phobius"/>
    </source>
</evidence>
<sequence>MWIVFALLAALASAIVVTLTKAGVKNVDSNLAFAVQAVMILLVSWSVILGQGKLPDLRTIDRRSWIFLIVAGVVTCLSSLLSFRALKLGNASQVSPLTNLTLVFSVILAGVFLKEKLSWQVLTGAAIMVVGAIIIATSRE</sequence>
<organism evidence="8 9">
    <name type="scientific">Spirosoma oryzae</name>
    <dbReference type="NCBI Taxonomy" id="1469603"/>
    <lineage>
        <taxon>Bacteria</taxon>
        <taxon>Pseudomonadati</taxon>
        <taxon>Bacteroidota</taxon>
        <taxon>Cytophagia</taxon>
        <taxon>Cytophagales</taxon>
        <taxon>Cytophagaceae</taxon>
        <taxon>Spirosoma</taxon>
    </lineage>
</organism>
<feature type="transmembrane region" description="Helical" evidence="6">
    <location>
        <begin position="120"/>
        <end position="138"/>
    </location>
</feature>
<dbReference type="Pfam" id="PF00892">
    <property type="entry name" value="EamA"/>
    <property type="match status" value="1"/>
</dbReference>
<comment type="caution">
    <text evidence="8">The sequence shown here is derived from an EMBL/GenBank/DDBJ whole genome shotgun (WGS) entry which is preliminary data.</text>
</comment>
<dbReference type="Proteomes" id="UP000238375">
    <property type="component" value="Unassembled WGS sequence"/>
</dbReference>
<evidence type="ECO:0000256" key="1">
    <source>
        <dbReference type="ARBA" id="ARBA00004141"/>
    </source>
</evidence>
<evidence type="ECO:0000256" key="4">
    <source>
        <dbReference type="ARBA" id="ARBA00022989"/>
    </source>
</evidence>
<dbReference type="PANTHER" id="PTHR32322:SF2">
    <property type="entry name" value="EAMA DOMAIN-CONTAINING PROTEIN"/>
    <property type="match status" value="1"/>
</dbReference>
<protein>
    <submittedName>
        <fullName evidence="8">Transporter family protein</fullName>
    </submittedName>
</protein>
<evidence type="ECO:0000256" key="5">
    <source>
        <dbReference type="ARBA" id="ARBA00023136"/>
    </source>
</evidence>
<feature type="transmembrane region" description="Helical" evidence="6">
    <location>
        <begin position="95"/>
        <end position="113"/>
    </location>
</feature>
<dbReference type="AlphaFoldDB" id="A0A2T0SL90"/>